<evidence type="ECO:0000313" key="2">
    <source>
        <dbReference type="Proteomes" id="UP001497516"/>
    </source>
</evidence>
<gene>
    <name evidence="1" type="ORF">LTRI10_LOCUS18463</name>
</gene>
<keyword evidence="2" id="KW-1185">Reference proteome</keyword>
<dbReference type="AlphaFoldDB" id="A0AAV2DTC6"/>
<accession>A0AAV2DTC6</accession>
<reference evidence="1 2" key="1">
    <citation type="submission" date="2024-04" db="EMBL/GenBank/DDBJ databases">
        <authorList>
            <person name="Fracassetti M."/>
        </authorList>
    </citation>
    <scope>NUCLEOTIDE SEQUENCE [LARGE SCALE GENOMIC DNA]</scope>
</reference>
<sequence>MEEASKSRPASHILLPSSIKANKDTTRWADLVCRRNASPLSVNEMPYRYPYGASMEMMHGATPQPEL</sequence>
<dbReference type="Proteomes" id="UP001497516">
    <property type="component" value="Chromosome 3"/>
</dbReference>
<proteinExistence type="predicted"/>
<organism evidence="1 2">
    <name type="scientific">Linum trigynum</name>
    <dbReference type="NCBI Taxonomy" id="586398"/>
    <lineage>
        <taxon>Eukaryota</taxon>
        <taxon>Viridiplantae</taxon>
        <taxon>Streptophyta</taxon>
        <taxon>Embryophyta</taxon>
        <taxon>Tracheophyta</taxon>
        <taxon>Spermatophyta</taxon>
        <taxon>Magnoliopsida</taxon>
        <taxon>eudicotyledons</taxon>
        <taxon>Gunneridae</taxon>
        <taxon>Pentapetalae</taxon>
        <taxon>rosids</taxon>
        <taxon>fabids</taxon>
        <taxon>Malpighiales</taxon>
        <taxon>Linaceae</taxon>
        <taxon>Linum</taxon>
    </lineage>
</organism>
<dbReference type="EMBL" id="OZ034816">
    <property type="protein sequence ID" value="CAL1376754.1"/>
    <property type="molecule type" value="Genomic_DNA"/>
</dbReference>
<evidence type="ECO:0000313" key="1">
    <source>
        <dbReference type="EMBL" id="CAL1376754.1"/>
    </source>
</evidence>
<name>A0AAV2DTC6_9ROSI</name>
<protein>
    <submittedName>
        <fullName evidence="1">Uncharacterized protein</fullName>
    </submittedName>
</protein>